<keyword evidence="5" id="KW-1185">Reference proteome</keyword>
<dbReference type="PROSITE" id="PS00131">
    <property type="entry name" value="CARBOXYPEPT_SER_SER"/>
    <property type="match status" value="1"/>
</dbReference>
<keyword evidence="2" id="KW-0732">Signal</keyword>
<dbReference type="PROSITE" id="PS00560">
    <property type="entry name" value="CARBOXYPEPT_SER_HIS"/>
    <property type="match status" value="1"/>
</dbReference>
<dbReference type="PANTHER" id="PTHR11802:SF201">
    <property type="entry name" value="CARBOXYPEPTIDASE"/>
    <property type="match status" value="1"/>
</dbReference>
<evidence type="ECO:0000256" key="2">
    <source>
        <dbReference type="RuleBase" id="RU361156"/>
    </source>
</evidence>
<protein>
    <recommendedName>
        <fullName evidence="2">Carboxypeptidase</fullName>
        <ecNumber evidence="2">3.4.16.-</ecNumber>
    </recommendedName>
</protein>
<feature type="transmembrane region" description="Helical" evidence="3">
    <location>
        <begin position="484"/>
        <end position="505"/>
    </location>
</feature>
<dbReference type="PRINTS" id="PR00724">
    <property type="entry name" value="CRBOXYPTASEC"/>
</dbReference>
<dbReference type="Gene3D" id="3.40.50.1820">
    <property type="entry name" value="alpha/beta hydrolase"/>
    <property type="match status" value="1"/>
</dbReference>
<dbReference type="SUPFAM" id="SSF53474">
    <property type="entry name" value="alpha/beta-Hydrolases"/>
    <property type="match status" value="1"/>
</dbReference>
<evidence type="ECO:0000313" key="5">
    <source>
        <dbReference type="Proteomes" id="UP000285060"/>
    </source>
</evidence>
<dbReference type="InterPro" id="IPR018202">
    <property type="entry name" value="Ser_caboxypep_ser_AS"/>
</dbReference>
<dbReference type="PANTHER" id="PTHR11802">
    <property type="entry name" value="SERINE PROTEASE FAMILY S10 SERINE CARBOXYPEPTIDASE"/>
    <property type="match status" value="1"/>
</dbReference>
<name>A0A418AQS5_9STRA</name>
<evidence type="ECO:0000256" key="1">
    <source>
        <dbReference type="ARBA" id="ARBA00009431"/>
    </source>
</evidence>
<sequence length="531" mass="58291">MWTSVVGGALAAAAFVHGGNLFTTKPEHKISSLPGYNDPKPINFDQYAGHIALPSNGQKMFYWLVESESSPSTDPLVLWLNGGPGCSSLGGFFTELGPFVVESDLSVKRNPYAWNRKANVVFLESPAGVGFSQPVLKDSEYNDDFTTDRAYEFLEQFLEQFPTYKHREFYITGESYAGVYIPYLTAKLVHKPIASLNLTGFAIGNPFTDSKVDGGAKMDYLYSHGLISIESYRAVHAACPTDILWQCTRNGPNCSASCNQVVDEVLAAVDGDSLNPYYIYGDVCLLKNGQASALQNYNIRPNTHRGEFGPCQDQFAAAYLQLDVVQNAIHVEGGHVAWVDCADLTYHRTPSSLQKYPTILQAGLKALIYSGDADSVVNFIGTQRWLTAEGLKLQVQDKWKAWFGPDKQLAGYTETYTNVTFTTIKGAGHMVPATRPLHGLYMFECFIYGQAACNQFSYPKDALEYLSGADLTAPVAATQDTAVYLWWALGGVALVVVALVGWRVVAAQQAKKEAVQYTELTSEVKPVYSST</sequence>
<dbReference type="EMBL" id="QUSY01000766">
    <property type="protein sequence ID" value="RHY27470.1"/>
    <property type="molecule type" value="Genomic_DNA"/>
</dbReference>
<feature type="signal peptide" evidence="2">
    <location>
        <begin position="1"/>
        <end position="18"/>
    </location>
</feature>
<keyword evidence="3" id="KW-1133">Transmembrane helix</keyword>
<dbReference type="EC" id="3.4.16.-" evidence="2"/>
<comment type="caution">
    <text evidence="4">The sequence shown here is derived from an EMBL/GenBank/DDBJ whole genome shotgun (WGS) entry which is preliminary data.</text>
</comment>
<dbReference type="Proteomes" id="UP000285060">
    <property type="component" value="Unassembled WGS sequence"/>
</dbReference>
<dbReference type="Pfam" id="PF00450">
    <property type="entry name" value="Peptidase_S10"/>
    <property type="match status" value="1"/>
</dbReference>
<keyword evidence="3" id="KW-0472">Membrane</keyword>
<evidence type="ECO:0000313" key="4">
    <source>
        <dbReference type="EMBL" id="RHY27470.1"/>
    </source>
</evidence>
<comment type="similarity">
    <text evidence="1 2">Belongs to the peptidase S10 family.</text>
</comment>
<feature type="chain" id="PRO_5018813984" description="Carboxypeptidase" evidence="2">
    <location>
        <begin position="19"/>
        <end position="531"/>
    </location>
</feature>
<accession>A0A418AQS5</accession>
<dbReference type="InterPro" id="IPR001563">
    <property type="entry name" value="Peptidase_S10"/>
</dbReference>
<keyword evidence="2" id="KW-0121">Carboxypeptidase</keyword>
<keyword evidence="3" id="KW-0812">Transmembrane</keyword>
<evidence type="ECO:0000256" key="3">
    <source>
        <dbReference type="SAM" id="Phobius"/>
    </source>
</evidence>
<dbReference type="AlphaFoldDB" id="A0A418AQS5"/>
<keyword evidence="2" id="KW-0645">Protease</keyword>
<keyword evidence="2" id="KW-0378">Hydrolase</keyword>
<dbReference type="InterPro" id="IPR033124">
    <property type="entry name" value="Ser_caboxypep_his_AS"/>
</dbReference>
<dbReference type="GO" id="GO:0004185">
    <property type="term" value="F:serine-type carboxypeptidase activity"/>
    <property type="evidence" value="ECO:0007669"/>
    <property type="project" value="UniProtKB-UniRule"/>
</dbReference>
<proteinExistence type="inferred from homology"/>
<dbReference type="VEuPathDB" id="FungiDB:H310_13603"/>
<dbReference type="GO" id="GO:0006508">
    <property type="term" value="P:proteolysis"/>
    <property type="evidence" value="ECO:0007669"/>
    <property type="project" value="UniProtKB-KW"/>
</dbReference>
<dbReference type="InterPro" id="IPR029058">
    <property type="entry name" value="AB_hydrolase_fold"/>
</dbReference>
<gene>
    <name evidence="4" type="ORF">DYB32_006747</name>
</gene>
<reference evidence="4 5" key="1">
    <citation type="submission" date="2018-08" db="EMBL/GenBank/DDBJ databases">
        <title>Aphanomyces genome sequencing and annotation.</title>
        <authorList>
            <person name="Minardi D."/>
            <person name="Oidtmann B."/>
            <person name="Van Der Giezen M."/>
            <person name="Studholme D.J."/>
        </authorList>
    </citation>
    <scope>NUCLEOTIDE SEQUENCE [LARGE SCALE GENOMIC DNA]</scope>
    <source>
        <strain evidence="4 5">NJM0002</strain>
    </source>
</reference>
<organism evidence="4 5">
    <name type="scientific">Aphanomyces invadans</name>
    <dbReference type="NCBI Taxonomy" id="157072"/>
    <lineage>
        <taxon>Eukaryota</taxon>
        <taxon>Sar</taxon>
        <taxon>Stramenopiles</taxon>
        <taxon>Oomycota</taxon>
        <taxon>Saprolegniomycetes</taxon>
        <taxon>Saprolegniales</taxon>
        <taxon>Verrucalvaceae</taxon>
        <taxon>Aphanomyces</taxon>
    </lineage>
</organism>